<dbReference type="PATRIC" id="fig|1268072.3.peg.4800"/>
<dbReference type="eggNOG" id="COG2350">
    <property type="taxonomic scope" value="Bacteria"/>
</dbReference>
<organism evidence="1 2">
    <name type="scientific">Paenibacillus sabinae T27</name>
    <dbReference type="NCBI Taxonomy" id="1268072"/>
    <lineage>
        <taxon>Bacteria</taxon>
        <taxon>Bacillati</taxon>
        <taxon>Bacillota</taxon>
        <taxon>Bacilli</taxon>
        <taxon>Bacillales</taxon>
        <taxon>Paenibacillaceae</taxon>
        <taxon>Paenibacillus</taxon>
    </lineage>
</organism>
<dbReference type="KEGG" id="psab:PSAB_23270"/>
<dbReference type="AlphaFoldDB" id="X4ZJB0"/>
<dbReference type="STRING" id="1268072.PSAB_23270"/>
<keyword evidence="2" id="KW-1185">Reference proteome</keyword>
<dbReference type="OrthoDB" id="162319at2"/>
<protein>
    <recommendedName>
        <fullName evidence="3">YCII-related domain-containing protein</fullName>
    </recommendedName>
</protein>
<dbReference type="EMBL" id="CP004078">
    <property type="protein sequence ID" value="AHV99541.1"/>
    <property type="molecule type" value="Genomic_DNA"/>
</dbReference>
<accession>X4ZJB0</accession>
<evidence type="ECO:0008006" key="3">
    <source>
        <dbReference type="Google" id="ProtNLM"/>
    </source>
</evidence>
<dbReference type="RefSeq" id="WP_025336985.1">
    <property type="nucleotide sequence ID" value="NZ_CP004078.1"/>
</dbReference>
<sequence>MNRYLIITERTERFNPDDIQGHYEHLDQLKKENRLEMYGPFSDSSGGAYLTAFREKSHSSTGRG</sequence>
<gene>
    <name evidence="1" type="ORF">PSAB_23270</name>
</gene>
<evidence type="ECO:0000313" key="1">
    <source>
        <dbReference type="EMBL" id="AHV99541.1"/>
    </source>
</evidence>
<dbReference type="Proteomes" id="UP000019772">
    <property type="component" value="Chromosome"/>
</dbReference>
<reference evidence="1 2" key="1">
    <citation type="journal article" date="2014" name="PLoS Genet.">
        <title>Comparative Genomic Analysis of N2-Fixing and Non-N2-Fixing Paenibacillus spp.: Organization, Evolution and Expression of the Nitrogen Fixation Genes.</title>
        <authorList>
            <person name="Xie J.B."/>
            <person name="Du Z."/>
            <person name="Bai L."/>
            <person name="Tian C."/>
            <person name="Zhang Y."/>
            <person name="Xie J.Y."/>
            <person name="Wang T."/>
            <person name="Liu X."/>
            <person name="Chen X."/>
            <person name="Cheng Q."/>
            <person name="Chen S."/>
            <person name="Li J."/>
        </authorList>
    </citation>
    <scope>NUCLEOTIDE SEQUENCE [LARGE SCALE GENOMIC DNA]</scope>
    <source>
        <strain evidence="1 2">T27</strain>
    </source>
</reference>
<name>X4ZJB0_9BACL</name>
<evidence type="ECO:0000313" key="2">
    <source>
        <dbReference type="Proteomes" id="UP000019772"/>
    </source>
</evidence>
<dbReference type="HOGENOM" id="CLU_2863655_0_0_9"/>
<proteinExistence type="predicted"/>